<gene>
    <name evidence="1" type="ORF">IF1G_00954</name>
</gene>
<dbReference type="EMBL" id="SPUK01000001">
    <property type="protein sequence ID" value="TQW01023.1"/>
    <property type="molecule type" value="Genomic_DNA"/>
</dbReference>
<organism evidence="1 2">
    <name type="scientific">Cordyceps javanica</name>
    <dbReference type="NCBI Taxonomy" id="43265"/>
    <lineage>
        <taxon>Eukaryota</taxon>
        <taxon>Fungi</taxon>
        <taxon>Dikarya</taxon>
        <taxon>Ascomycota</taxon>
        <taxon>Pezizomycotina</taxon>
        <taxon>Sordariomycetes</taxon>
        <taxon>Hypocreomycetidae</taxon>
        <taxon>Hypocreales</taxon>
        <taxon>Cordycipitaceae</taxon>
        <taxon>Cordyceps</taxon>
    </lineage>
</organism>
<keyword evidence="1" id="KW-0808">Transferase</keyword>
<dbReference type="Proteomes" id="UP000315783">
    <property type="component" value="Unassembled WGS sequence"/>
</dbReference>
<reference evidence="1 2" key="1">
    <citation type="journal article" date="2019" name="Appl. Microbiol. Biotechnol.">
        <title>Genome sequence of Isaria javanica and comparative genome analysis insights into family S53 peptidase evolution in fungal entomopathogens.</title>
        <authorList>
            <person name="Lin R."/>
            <person name="Zhang X."/>
            <person name="Xin B."/>
            <person name="Zou M."/>
            <person name="Gao Y."/>
            <person name="Qin F."/>
            <person name="Hu Q."/>
            <person name="Xie B."/>
            <person name="Cheng X."/>
        </authorList>
    </citation>
    <scope>NUCLEOTIDE SEQUENCE [LARGE SCALE GENOMIC DNA]</scope>
    <source>
        <strain evidence="1 2">IJ1G</strain>
    </source>
</reference>
<comment type="caution">
    <text evidence="1">The sequence shown here is derived from an EMBL/GenBank/DDBJ whole genome shotgun (WGS) entry which is preliminary data.</text>
</comment>
<dbReference type="AlphaFoldDB" id="A0A545WDX6"/>
<dbReference type="GO" id="GO:0016740">
    <property type="term" value="F:transferase activity"/>
    <property type="evidence" value="ECO:0007669"/>
    <property type="project" value="UniProtKB-KW"/>
</dbReference>
<evidence type="ECO:0000313" key="2">
    <source>
        <dbReference type="Proteomes" id="UP000315783"/>
    </source>
</evidence>
<protein>
    <submittedName>
        <fullName evidence="1">Aminoglycoside phosphotransferase</fullName>
    </submittedName>
</protein>
<evidence type="ECO:0000313" key="1">
    <source>
        <dbReference type="EMBL" id="TQW01023.1"/>
    </source>
</evidence>
<sequence>MQLDGPQDIVWTASDHERHFQLGANWFVKRQLSAEELPVDRRGRTIWPLWDTERLRNEYSATIFIRQHTNVPVQECQLYTIDGLLHFASRRIHGAVQLEYAPEGTKIAAVAAVEEQMNRFIIPQLRRKRRRYIGSVSRFIPVIPPRRIYQNDSRQWEQLWSENDVFVYCHNDLSRKNIWLHPENFKIMAITGWEHAGFFPHHFELPLWTASGWDERHAMRKSVLARDLSFFELSPSDLKDSTPAACAQ</sequence>
<dbReference type="InterPro" id="IPR011009">
    <property type="entry name" value="Kinase-like_dom_sf"/>
</dbReference>
<accession>A0A545WDX6</accession>
<keyword evidence="2" id="KW-1185">Reference proteome</keyword>
<proteinExistence type="predicted"/>
<dbReference type="STRING" id="43265.A0A545WDX6"/>
<name>A0A545WDX6_9HYPO</name>
<dbReference type="SUPFAM" id="SSF56112">
    <property type="entry name" value="Protein kinase-like (PK-like)"/>
    <property type="match status" value="1"/>
</dbReference>
<dbReference type="OrthoDB" id="2906425at2759"/>